<dbReference type="PANTHER" id="PTHR34271">
    <property type="entry name" value="NUCLEOLAR HISTONE METHYLTRANSFERASE-RELATED PROTEIN"/>
    <property type="match status" value="1"/>
</dbReference>
<evidence type="ECO:0000259" key="2">
    <source>
        <dbReference type="Pfam" id="PF10440"/>
    </source>
</evidence>
<dbReference type="Pfam" id="PF10440">
    <property type="entry name" value="WIYLD"/>
    <property type="match status" value="1"/>
</dbReference>
<dbReference type="Gramene" id="LPERR09G01100.1">
    <property type="protein sequence ID" value="LPERR09G01100.1"/>
    <property type="gene ID" value="LPERR09G01100"/>
</dbReference>
<name>A0A0D9XBH5_9ORYZ</name>
<feature type="domain" description="WIYLD" evidence="2">
    <location>
        <begin position="78"/>
        <end position="104"/>
    </location>
</feature>
<feature type="region of interest" description="Disordered" evidence="1">
    <location>
        <begin position="111"/>
        <end position="132"/>
    </location>
</feature>
<accession>A0A0D9XBH5</accession>
<dbReference type="HOGENOM" id="CLU_1605126_0_0_1"/>
<dbReference type="STRING" id="77586.A0A0D9XBH5"/>
<dbReference type="AlphaFoldDB" id="A0A0D9XBH5"/>
<evidence type="ECO:0000313" key="3">
    <source>
        <dbReference type="EnsemblPlants" id="LPERR09G01100.1"/>
    </source>
</evidence>
<dbReference type="Proteomes" id="UP000032180">
    <property type="component" value="Chromosome 9"/>
</dbReference>
<proteinExistence type="predicted"/>
<dbReference type="InterPro" id="IPR018848">
    <property type="entry name" value="WIYLD_domain"/>
</dbReference>
<feature type="compositionally biased region" description="Acidic residues" evidence="1">
    <location>
        <begin position="117"/>
        <end position="126"/>
    </location>
</feature>
<protein>
    <recommendedName>
        <fullName evidence="2">WIYLD domain-containing protein</fullName>
    </recommendedName>
</protein>
<evidence type="ECO:0000256" key="1">
    <source>
        <dbReference type="SAM" id="MobiDB-lite"/>
    </source>
</evidence>
<sequence>MNKHSQIAIPVYQFAAYATTRKIAAIVEWNIEITCHLIRWKVYLRLLPCIVISVLEATATAARRRSPLQQLAISSSLVYGDDGWPFLEEDSYCVVQETLFEKQEHQEQLQLQQQVEKEEEQEEEEPQPQLEPLQQIELEEEAPQMEEQSQLQLLQKKRSLRVICNVLAKILSTTHVPPHPIRYNPIWLFFFCFP</sequence>
<dbReference type="EnsemblPlants" id="LPERR09G01100.1">
    <property type="protein sequence ID" value="LPERR09G01100.1"/>
    <property type="gene ID" value="LPERR09G01100"/>
</dbReference>
<dbReference type="PANTHER" id="PTHR34271:SF1">
    <property type="entry name" value="NUCLEOLAR HISTONE METHYLTRANSFERASE-RELATED PROTEIN"/>
    <property type="match status" value="1"/>
</dbReference>
<keyword evidence="4" id="KW-1185">Reference proteome</keyword>
<evidence type="ECO:0000313" key="4">
    <source>
        <dbReference type="Proteomes" id="UP000032180"/>
    </source>
</evidence>
<reference evidence="3 4" key="1">
    <citation type="submission" date="2012-08" db="EMBL/GenBank/DDBJ databases">
        <title>Oryza genome evolution.</title>
        <authorList>
            <person name="Wing R.A."/>
        </authorList>
    </citation>
    <scope>NUCLEOTIDE SEQUENCE</scope>
</reference>
<reference evidence="3" key="3">
    <citation type="submission" date="2015-04" db="UniProtKB">
        <authorList>
            <consortium name="EnsemblPlants"/>
        </authorList>
    </citation>
    <scope>IDENTIFICATION</scope>
</reference>
<organism evidence="3 4">
    <name type="scientific">Leersia perrieri</name>
    <dbReference type="NCBI Taxonomy" id="77586"/>
    <lineage>
        <taxon>Eukaryota</taxon>
        <taxon>Viridiplantae</taxon>
        <taxon>Streptophyta</taxon>
        <taxon>Embryophyta</taxon>
        <taxon>Tracheophyta</taxon>
        <taxon>Spermatophyta</taxon>
        <taxon>Magnoliopsida</taxon>
        <taxon>Liliopsida</taxon>
        <taxon>Poales</taxon>
        <taxon>Poaceae</taxon>
        <taxon>BOP clade</taxon>
        <taxon>Oryzoideae</taxon>
        <taxon>Oryzeae</taxon>
        <taxon>Oryzinae</taxon>
        <taxon>Leersia</taxon>
    </lineage>
</organism>
<reference evidence="4" key="2">
    <citation type="submission" date="2013-12" db="EMBL/GenBank/DDBJ databases">
        <authorList>
            <person name="Yu Y."/>
            <person name="Lee S."/>
            <person name="de Baynast K."/>
            <person name="Wissotski M."/>
            <person name="Liu L."/>
            <person name="Talag J."/>
            <person name="Goicoechea J."/>
            <person name="Angelova A."/>
            <person name="Jetty R."/>
            <person name="Kudrna D."/>
            <person name="Golser W."/>
            <person name="Rivera L."/>
            <person name="Zhang J."/>
            <person name="Wing R."/>
        </authorList>
    </citation>
    <scope>NUCLEOTIDE SEQUENCE</scope>
</reference>